<evidence type="ECO:0000313" key="2">
    <source>
        <dbReference type="Proteomes" id="UP000245683"/>
    </source>
</evidence>
<evidence type="ECO:0000313" key="1">
    <source>
        <dbReference type="EMBL" id="PWU45115.1"/>
    </source>
</evidence>
<dbReference type="SUPFAM" id="SSF48613">
    <property type="entry name" value="Heme oxygenase-like"/>
    <property type="match status" value="1"/>
</dbReference>
<dbReference type="Proteomes" id="UP000245683">
    <property type="component" value="Unassembled WGS sequence"/>
</dbReference>
<proteinExistence type="predicted"/>
<evidence type="ECO:0008006" key="3">
    <source>
        <dbReference type="Google" id="ProtNLM"/>
    </source>
</evidence>
<dbReference type="EMBL" id="QGSV01000268">
    <property type="protein sequence ID" value="PWU45115.1"/>
    <property type="molecule type" value="Genomic_DNA"/>
</dbReference>
<accession>A0A317JWV4</accession>
<gene>
    <name evidence="1" type="ORF">DLJ46_22470</name>
</gene>
<dbReference type="AlphaFoldDB" id="A0A317JWV4"/>
<dbReference type="Gene3D" id="1.20.910.10">
    <property type="entry name" value="Heme oxygenase-like"/>
    <property type="match status" value="1"/>
</dbReference>
<dbReference type="CDD" id="cd19166">
    <property type="entry name" value="HemeO-bac"/>
    <property type="match status" value="1"/>
</dbReference>
<reference evidence="2" key="1">
    <citation type="submission" date="2018-05" db="EMBL/GenBank/DDBJ databases">
        <title>Micromonospora globispora sp. nov. and Micromonospora rugosa sp. nov., isolated from marine sediment.</title>
        <authorList>
            <person name="Carro L."/>
            <person name="Aysel V."/>
            <person name="Cetin D."/>
            <person name="Igual J.M."/>
            <person name="Klenk H.-P."/>
            <person name="Trujillo M.E."/>
            <person name="Sahin N."/>
        </authorList>
    </citation>
    <scope>NUCLEOTIDE SEQUENCE [LARGE SCALE GENOMIC DNA]</scope>
    <source>
        <strain evidence="2">S2904</strain>
    </source>
</reference>
<dbReference type="Pfam" id="PF01126">
    <property type="entry name" value="Heme_oxygenase"/>
    <property type="match status" value="1"/>
</dbReference>
<organism evidence="1 2">
    <name type="scientific">Micromonospora globispora</name>
    <dbReference type="NCBI Taxonomy" id="1450148"/>
    <lineage>
        <taxon>Bacteria</taxon>
        <taxon>Bacillati</taxon>
        <taxon>Actinomycetota</taxon>
        <taxon>Actinomycetes</taxon>
        <taxon>Micromonosporales</taxon>
        <taxon>Micromonosporaceae</taxon>
        <taxon>Micromonospora</taxon>
    </lineage>
</organism>
<dbReference type="InterPro" id="IPR016053">
    <property type="entry name" value="Haem_Oase-like"/>
</dbReference>
<sequence>MPNQLRSGAPDPVGPMLAALRTGTRDHHLALERQLDLPGRIRSRADLVCVLSALLASWQPLERQLAAADWATLGIDAQLGAASDLLRADLEALPATEGGDPEGPFAGLGRQASGSPRFDTAAAAVGGRYVLLGSALGGRVIAPVVEKRLDLPAGTATRFFRRTGMEPGRDWRTFRSAVAGRDWSPEGLEHAASAARETFAFVGRTAGPILAERPPARRRVA</sequence>
<name>A0A317JWV4_9ACTN</name>
<dbReference type="OrthoDB" id="9149607at2"/>
<dbReference type="RefSeq" id="WP_109946593.1">
    <property type="nucleotide sequence ID" value="NZ_QGGF01000448.1"/>
</dbReference>
<keyword evidence="2" id="KW-1185">Reference proteome</keyword>
<dbReference type="InterPro" id="IPR016084">
    <property type="entry name" value="Haem_Oase-like_multi-hlx"/>
</dbReference>
<dbReference type="GO" id="GO:0006788">
    <property type="term" value="P:heme oxidation"/>
    <property type="evidence" value="ECO:0007669"/>
    <property type="project" value="InterPro"/>
</dbReference>
<comment type="caution">
    <text evidence="1">The sequence shown here is derived from an EMBL/GenBank/DDBJ whole genome shotgun (WGS) entry which is preliminary data.</text>
</comment>
<protein>
    <recommendedName>
        <fullName evidence="3">Heme oxygenase</fullName>
    </recommendedName>
</protein>
<dbReference type="GO" id="GO:0004392">
    <property type="term" value="F:heme oxygenase (decyclizing) activity"/>
    <property type="evidence" value="ECO:0007669"/>
    <property type="project" value="InterPro"/>
</dbReference>